<evidence type="ECO:0000256" key="4">
    <source>
        <dbReference type="ARBA" id="ARBA00022722"/>
    </source>
</evidence>
<dbReference type="PANTHER" id="PTHR24559:SF435">
    <property type="entry name" value="RIBONUCLEASE H"/>
    <property type="match status" value="1"/>
</dbReference>
<keyword evidence="3" id="KW-0548">Nucleotidyltransferase</keyword>
<keyword evidence="6" id="KW-0378">Hydrolase</keyword>
<dbReference type="InterPro" id="IPR021109">
    <property type="entry name" value="Peptidase_aspartic_dom_sf"/>
</dbReference>
<comment type="caution">
    <text evidence="9">The sequence shown here is derived from an EMBL/GenBank/DDBJ whole genome shotgun (WGS) entry which is preliminary data.</text>
</comment>
<name>A0A2G8L2K6_STIJA</name>
<dbReference type="Gene3D" id="3.10.10.10">
    <property type="entry name" value="HIV Type 1 Reverse Transcriptase, subunit A, domain 1"/>
    <property type="match status" value="1"/>
</dbReference>
<evidence type="ECO:0000256" key="3">
    <source>
        <dbReference type="ARBA" id="ARBA00022695"/>
    </source>
</evidence>
<dbReference type="PROSITE" id="PS50878">
    <property type="entry name" value="RT_POL"/>
    <property type="match status" value="1"/>
</dbReference>
<evidence type="ECO:0000256" key="6">
    <source>
        <dbReference type="ARBA" id="ARBA00022801"/>
    </source>
</evidence>
<evidence type="ECO:0000256" key="7">
    <source>
        <dbReference type="ARBA" id="ARBA00022918"/>
    </source>
</evidence>
<dbReference type="AlphaFoldDB" id="A0A2G8L2K6"/>
<dbReference type="FunFam" id="3.10.10.10:FF:000002">
    <property type="entry name" value="Retrovirus-related Pol polyprotein from transposon 17.6-like protein"/>
    <property type="match status" value="1"/>
</dbReference>
<keyword evidence="1" id="KW-0645">Protease</keyword>
<evidence type="ECO:0000313" key="9">
    <source>
        <dbReference type="EMBL" id="PIK54499.1"/>
    </source>
</evidence>
<dbReference type="GO" id="GO:0006508">
    <property type="term" value="P:proteolysis"/>
    <property type="evidence" value="ECO:0007669"/>
    <property type="project" value="UniProtKB-KW"/>
</dbReference>
<sequence length="329" mass="36878">MADDRSIPLFGCGNFSLKMGDFSASHPVWVADISTDFILGCDFLAKYKCQIDLGLGQIKIGNIMVQCFGNERLNAPSNVVNRITVAETVCISPGQEIVVPGLYNSLGRSLDENQKALVRRLLLKHESIFAKCKEDLGRTDIVKHKIPTKEVAPIKQHARRLPLNKREDAANEVSDMLKRGVIEPSSSPWASPVVLVKKKDGSTRFCVDYRRLNDITTKDSYPIPRIDDSLDSLNGSTWFTTLDLASGYWQVEMDESDREKTAFITHSGLYQFCVMPFGLCNAPATFERLMEKILSGLQWQTCLVYLDDVIIFGKNFEEHIAAIDDVFTS</sequence>
<dbReference type="InterPro" id="IPR043128">
    <property type="entry name" value="Rev_trsase/Diguanyl_cyclase"/>
</dbReference>
<evidence type="ECO:0000313" key="10">
    <source>
        <dbReference type="Proteomes" id="UP000230750"/>
    </source>
</evidence>
<feature type="domain" description="Reverse transcriptase" evidence="8">
    <location>
        <begin position="177"/>
        <end position="329"/>
    </location>
</feature>
<reference evidence="9 10" key="1">
    <citation type="journal article" date="2017" name="PLoS Biol.">
        <title>The sea cucumber genome provides insights into morphological evolution and visceral regeneration.</title>
        <authorList>
            <person name="Zhang X."/>
            <person name="Sun L."/>
            <person name="Yuan J."/>
            <person name="Sun Y."/>
            <person name="Gao Y."/>
            <person name="Zhang L."/>
            <person name="Li S."/>
            <person name="Dai H."/>
            <person name="Hamel J.F."/>
            <person name="Liu C."/>
            <person name="Yu Y."/>
            <person name="Liu S."/>
            <person name="Lin W."/>
            <person name="Guo K."/>
            <person name="Jin S."/>
            <person name="Xu P."/>
            <person name="Storey K.B."/>
            <person name="Huan P."/>
            <person name="Zhang T."/>
            <person name="Zhou Y."/>
            <person name="Zhang J."/>
            <person name="Lin C."/>
            <person name="Li X."/>
            <person name="Xing L."/>
            <person name="Huo D."/>
            <person name="Sun M."/>
            <person name="Wang L."/>
            <person name="Mercier A."/>
            <person name="Li F."/>
            <person name="Yang H."/>
            <person name="Xiang J."/>
        </authorList>
    </citation>
    <scope>NUCLEOTIDE SEQUENCE [LARGE SCALE GENOMIC DNA]</scope>
    <source>
        <strain evidence="9">Shaxun</strain>
        <tissue evidence="9">Muscle</tissue>
    </source>
</reference>
<dbReference type="InterPro" id="IPR043502">
    <property type="entry name" value="DNA/RNA_pol_sf"/>
</dbReference>
<gene>
    <name evidence="9" type="ORF">BSL78_08573</name>
</gene>
<dbReference type="GO" id="GO:0004519">
    <property type="term" value="F:endonuclease activity"/>
    <property type="evidence" value="ECO:0007669"/>
    <property type="project" value="UniProtKB-KW"/>
</dbReference>
<keyword evidence="4" id="KW-0540">Nuclease</keyword>
<keyword evidence="7" id="KW-0695">RNA-directed DNA polymerase</keyword>
<evidence type="ECO:0000256" key="1">
    <source>
        <dbReference type="ARBA" id="ARBA00022670"/>
    </source>
</evidence>
<dbReference type="SUPFAM" id="SSF56672">
    <property type="entry name" value="DNA/RNA polymerases"/>
    <property type="match status" value="1"/>
</dbReference>
<dbReference type="OrthoDB" id="10066870at2759"/>
<proteinExistence type="predicted"/>
<dbReference type="EMBL" id="MRZV01000246">
    <property type="protein sequence ID" value="PIK54499.1"/>
    <property type="molecule type" value="Genomic_DNA"/>
</dbReference>
<dbReference type="FunFam" id="3.10.10.10:FF:000007">
    <property type="entry name" value="Retrovirus-related Pol polyprotein from transposon 17.6-like Protein"/>
    <property type="match status" value="1"/>
</dbReference>
<accession>A0A2G8L2K6</accession>
<dbReference type="InterPro" id="IPR053134">
    <property type="entry name" value="RNA-dir_DNA_polymerase"/>
</dbReference>
<organism evidence="9 10">
    <name type="scientific">Stichopus japonicus</name>
    <name type="common">Sea cucumber</name>
    <dbReference type="NCBI Taxonomy" id="307972"/>
    <lineage>
        <taxon>Eukaryota</taxon>
        <taxon>Metazoa</taxon>
        <taxon>Echinodermata</taxon>
        <taxon>Eleutherozoa</taxon>
        <taxon>Echinozoa</taxon>
        <taxon>Holothuroidea</taxon>
        <taxon>Aspidochirotacea</taxon>
        <taxon>Aspidochirotida</taxon>
        <taxon>Stichopodidae</taxon>
        <taxon>Apostichopus</taxon>
    </lineage>
</organism>
<dbReference type="GO" id="GO:0003964">
    <property type="term" value="F:RNA-directed DNA polymerase activity"/>
    <property type="evidence" value="ECO:0007669"/>
    <property type="project" value="UniProtKB-KW"/>
</dbReference>
<evidence type="ECO:0000256" key="2">
    <source>
        <dbReference type="ARBA" id="ARBA00022679"/>
    </source>
</evidence>
<dbReference type="GO" id="GO:0008233">
    <property type="term" value="F:peptidase activity"/>
    <property type="evidence" value="ECO:0007669"/>
    <property type="project" value="UniProtKB-KW"/>
</dbReference>
<dbReference type="InterPro" id="IPR000477">
    <property type="entry name" value="RT_dom"/>
</dbReference>
<evidence type="ECO:0000259" key="8">
    <source>
        <dbReference type="PROSITE" id="PS50878"/>
    </source>
</evidence>
<keyword evidence="5" id="KW-0255">Endonuclease</keyword>
<dbReference type="Pfam" id="PF00078">
    <property type="entry name" value="RVT_1"/>
    <property type="match status" value="1"/>
</dbReference>
<keyword evidence="2" id="KW-0808">Transferase</keyword>
<dbReference type="Proteomes" id="UP000230750">
    <property type="component" value="Unassembled WGS sequence"/>
</dbReference>
<dbReference type="Gene3D" id="3.30.70.270">
    <property type="match status" value="1"/>
</dbReference>
<keyword evidence="10" id="KW-1185">Reference proteome</keyword>
<protein>
    <submittedName>
        <fullName evidence="9">Retrovirus-related Pol polyprotein from transposon</fullName>
    </submittedName>
</protein>
<dbReference type="Gene3D" id="2.40.70.10">
    <property type="entry name" value="Acid Proteases"/>
    <property type="match status" value="1"/>
</dbReference>
<dbReference type="PANTHER" id="PTHR24559">
    <property type="entry name" value="TRANSPOSON TY3-I GAG-POL POLYPROTEIN"/>
    <property type="match status" value="1"/>
</dbReference>
<dbReference type="CDD" id="cd01647">
    <property type="entry name" value="RT_LTR"/>
    <property type="match status" value="1"/>
</dbReference>
<evidence type="ECO:0000256" key="5">
    <source>
        <dbReference type="ARBA" id="ARBA00022759"/>
    </source>
</evidence>